<feature type="region of interest" description="Disordered" evidence="1">
    <location>
        <begin position="1"/>
        <end position="77"/>
    </location>
</feature>
<keyword evidence="3" id="KW-1185">Reference proteome</keyword>
<evidence type="ECO:0000313" key="2">
    <source>
        <dbReference type="EMBL" id="CAB4029762.1"/>
    </source>
</evidence>
<feature type="compositionally biased region" description="Basic and acidic residues" evidence="1">
    <location>
        <begin position="52"/>
        <end position="65"/>
    </location>
</feature>
<feature type="compositionally biased region" description="Polar residues" evidence="1">
    <location>
        <begin position="30"/>
        <end position="51"/>
    </location>
</feature>
<accession>A0A6S7KSG7</accession>
<dbReference type="Proteomes" id="UP001152795">
    <property type="component" value="Unassembled WGS sequence"/>
</dbReference>
<dbReference type="OrthoDB" id="5985867at2759"/>
<organism evidence="2 3">
    <name type="scientific">Paramuricea clavata</name>
    <name type="common">Red gorgonian</name>
    <name type="synonym">Violescent sea-whip</name>
    <dbReference type="NCBI Taxonomy" id="317549"/>
    <lineage>
        <taxon>Eukaryota</taxon>
        <taxon>Metazoa</taxon>
        <taxon>Cnidaria</taxon>
        <taxon>Anthozoa</taxon>
        <taxon>Octocorallia</taxon>
        <taxon>Malacalcyonacea</taxon>
        <taxon>Plexauridae</taxon>
        <taxon>Paramuricea</taxon>
    </lineage>
</organism>
<comment type="caution">
    <text evidence="2">The sequence shown here is derived from an EMBL/GenBank/DDBJ whole genome shotgun (WGS) entry which is preliminary data.</text>
</comment>
<evidence type="ECO:0000256" key="1">
    <source>
        <dbReference type="SAM" id="MobiDB-lite"/>
    </source>
</evidence>
<sequence length="77" mass="8023">MASEAIPPPPPPPPPLLNNDNTNTSTLPNGPSTSQVQSSDNGGQTTSTDGTKSWERAWSVDEMRKGATNWSLASDAG</sequence>
<dbReference type="AlphaFoldDB" id="A0A6S7KSG7"/>
<feature type="compositionally biased region" description="Polar residues" evidence="1">
    <location>
        <begin position="68"/>
        <end position="77"/>
    </location>
</feature>
<feature type="non-terminal residue" evidence="2">
    <location>
        <position position="77"/>
    </location>
</feature>
<feature type="compositionally biased region" description="Pro residues" evidence="1">
    <location>
        <begin position="1"/>
        <end position="16"/>
    </location>
</feature>
<evidence type="ECO:0000313" key="3">
    <source>
        <dbReference type="Proteomes" id="UP001152795"/>
    </source>
</evidence>
<feature type="compositionally biased region" description="Low complexity" evidence="1">
    <location>
        <begin position="17"/>
        <end position="29"/>
    </location>
</feature>
<protein>
    <submittedName>
        <fullName evidence="2">Uncharacterized protein</fullName>
    </submittedName>
</protein>
<reference evidence="2" key="1">
    <citation type="submission" date="2020-04" db="EMBL/GenBank/DDBJ databases">
        <authorList>
            <person name="Alioto T."/>
            <person name="Alioto T."/>
            <person name="Gomez Garrido J."/>
        </authorList>
    </citation>
    <scope>NUCLEOTIDE SEQUENCE</scope>
    <source>
        <strain evidence="2">A484AB</strain>
    </source>
</reference>
<dbReference type="EMBL" id="CACRXK020016389">
    <property type="protein sequence ID" value="CAB4029762.1"/>
    <property type="molecule type" value="Genomic_DNA"/>
</dbReference>
<name>A0A6S7KSG7_PARCT</name>
<gene>
    <name evidence="2" type="ORF">PACLA_8A042955</name>
</gene>
<proteinExistence type="predicted"/>